<keyword evidence="2" id="KW-0697">Rotamase</keyword>
<dbReference type="InterPro" id="IPR044665">
    <property type="entry name" value="E_coli_cyclophilin_A-like"/>
</dbReference>
<sequence>MSSISINTDLGTIRLSLRPDAAPTTASHISDLVKTGIFSDVVFYRSDFVIQTGLYSTGKSSSLPNLPMNETATGVRISNTRGTVAVAHHDVPDNGNSEFFINLGANTHLDTAYGGYCVFAQVEEDDAASFKVVDDIAAAVKSGTNVKVSSMTVA</sequence>
<dbReference type="EMBL" id="BRYB01005368">
    <property type="protein sequence ID" value="GMI23660.1"/>
    <property type="molecule type" value="Genomic_DNA"/>
</dbReference>
<organism evidence="5 6">
    <name type="scientific">Tetraparma gracilis</name>
    <dbReference type="NCBI Taxonomy" id="2962635"/>
    <lineage>
        <taxon>Eukaryota</taxon>
        <taxon>Sar</taxon>
        <taxon>Stramenopiles</taxon>
        <taxon>Ochrophyta</taxon>
        <taxon>Bolidophyceae</taxon>
        <taxon>Parmales</taxon>
        <taxon>Triparmaceae</taxon>
        <taxon>Tetraparma</taxon>
    </lineage>
</organism>
<feature type="domain" description="PPIase cyclophilin-type" evidence="4">
    <location>
        <begin position="1"/>
        <end position="154"/>
    </location>
</feature>
<keyword evidence="3" id="KW-0413">Isomerase</keyword>
<evidence type="ECO:0000256" key="1">
    <source>
        <dbReference type="ARBA" id="ARBA00013194"/>
    </source>
</evidence>
<dbReference type="Pfam" id="PF00160">
    <property type="entry name" value="Pro_isomerase"/>
    <property type="match status" value="1"/>
</dbReference>
<comment type="caution">
    <text evidence="5">The sequence shown here is derived from an EMBL/GenBank/DDBJ whole genome shotgun (WGS) entry which is preliminary data.</text>
</comment>
<name>A0ABQ6MC79_9STRA</name>
<dbReference type="InterPro" id="IPR002130">
    <property type="entry name" value="Cyclophilin-type_PPIase_dom"/>
</dbReference>
<gene>
    <name evidence="5" type="ORF">TeGR_g12036</name>
</gene>
<accession>A0ABQ6MC79</accession>
<dbReference type="PROSITE" id="PS50072">
    <property type="entry name" value="CSA_PPIASE_2"/>
    <property type="match status" value="1"/>
</dbReference>
<evidence type="ECO:0000313" key="5">
    <source>
        <dbReference type="EMBL" id="GMI23660.1"/>
    </source>
</evidence>
<dbReference type="PANTHER" id="PTHR43246">
    <property type="entry name" value="PEPTIDYL-PROLYL CIS-TRANS ISOMERASE CYP38, CHLOROPLASTIC"/>
    <property type="match status" value="1"/>
</dbReference>
<dbReference type="Gene3D" id="2.40.100.10">
    <property type="entry name" value="Cyclophilin-like"/>
    <property type="match status" value="1"/>
</dbReference>
<reference evidence="5 6" key="1">
    <citation type="journal article" date="2023" name="Commun. Biol.">
        <title>Genome analysis of Parmales, the sister group of diatoms, reveals the evolutionary specialization of diatoms from phago-mixotrophs to photoautotrophs.</title>
        <authorList>
            <person name="Ban H."/>
            <person name="Sato S."/>
            <person name="Yoshikawa S."/>
            <person name="Yamada K."/>
            <person name="Nakamura Y."/>
            <person name="Ichinomiya M."/>
            <person name="Sato N."/>
            <person name="Blanc-Mathieu R."/>
            <person name="Endo H."/>
            <person name="Kuwata A."/>
            <person name="Ogata H."/>
        </authorList>
    </citation>
    <scope>NUCLEOTIDE SEQUENCE [LARGE SCALE GENOMIC DNA]</scope>
</reference>
<proteinExistence type="predicted"/>
<keyword evidence="6" id="KW-1185">Reference proteome</keyword>
<evidence type="ECO:0000259" key="4">
    <source>
        <dbReference type="PROSITE" id="PS50072"/>
    </source>
</evidence>
<evidence type="ECO:0000313" key="6">
    <source>
        <dbReference type="Proteomes" id="UP001165060"/>
    </source>
</evidence>
<dbReference type="Proteomes" id="UP001165060">
    <property type="component" value="Unassembled WGS sequence"/>
</dbReference>
<dbReference type="SUPFAM" id="SSF50891">
    <property type="entry name" value="Cyclophilin-like"/>
    <property type="match status" value="1"/>
</dbReference>
<evidence type="ECO:0000256" key="2">
    <source>
        <dbReference type="ARBA" id="ARBA00023110"/>
    </source>
</evidence>
<dbReference type="EC" id="5.2.1.8" evidence="1"/>
<protein>
    <recommendedName>
        <fullName evidence="1">peptidylprolyl isomerase</fullName>
        <ecNumber evidence="1">5.2.1.8</ecNumber>
    </recommendedName>
</protein>
<evidence type="ECO:0000256" key="3">
    <source>
        <dbReference type="ARBA" id="ARBA00023235"/>
    </source>
</evidence>
<dbReference type="InterPro" id="IPR029000">
    <property type="entry name" value="Cyclophilin-like_dom_sf"/>
</dbReference>